<evidence type="ECO:0000313" key="1">
    <source>
        <dbReference type="EMBL" id="SLM61737.1"/>
    </source>
</evidence>
<dbReference type="Proteomes" id="UP000294820">
    <property type="component" value="Chromosome 1"/>
</dbReference>
<gene>
    <name evidence="1" type="ORF">DAQ1742_00652</name>
</gene>
<dbReference type="KEGG" id="daq:DAQ1742_00652"/>
<sequence length="41" mass="4676">MVRKQYESSLRWGYYSSTKFGAYLLKTSAVEVGKMGLQQAI</sequence>
<organism evidence="1 2">
    <name type="scientific">Dickeya aquatica</name>
    <dbReference type="NCBI Taxonomy" id="1401087"/>
    <lineage>
        <taxon>Bacteria</taxon>
        <taxon>Pseudomonadati</taxon>
        <taxon>Pseudomonadota</taxon>
        <taxon>Gammaproteobacteria</taxon>
        <taxon>Enterobacterales</taxon>
        <taxon>Pectobacteriaceae</taxon>
        <taxon>Dickeya</taxon>
    </lineage>
</organism>
<reference evidence="1 2" key="1">
    <citation type="submission" date="2016-09" db="EMBL/GenBank/DDBJ databases">
        <authorList>
            <person name="Reverchon S."/>
            <person name="Nasser W."/>
            <person name="Leonard S."/>
            <person name="Brochier C."/>
            <person name="Duprey A."/>
        </authorList>
    </citation>
    <scope>NUCLEOTIDE SEQUENCE [LARGE SCALE GENOMIC DNA]</scope>
    <source>
        <strain evidence="1 2">174/2</strain>
    </source>
</reference>
<protein>
    <submittedName>
        <fullName evidence="1">Uncharacterized protein</fullName>
    </submittedName>
</protein>
<proteinExistence type="predicted"/>
<accession>A0A375A6W7</accession>
<dbReference type="EMBL" id="LT615367">
    <property type="protein sequence ID" value="SLM61737.1"/>
    <property type="molecule type" value="Genomic_DNA"/>
</dbReference>
<dbReference type="AlphaFoldDB" id="A0A375A6W7"/>
<evidence type="ECO:0000313" key="2">
    <source>
        <dbReference type="Proteomes" id="UP000294820"/>
    </source>
</evidence>
<keyword evidence="2" id="KW-1185">Reference proteome</keyword>
<name>A0A375A6W7_9GAMM</name>